<gene>
    <name evidence="1" type="ORF">BYL167_LOCUS23896</name>
    <name evidence="2" type="ORF">GIL414_LOCUS27053</name>
</gene>
<dbReference type="AlphaFoldDB" id="A0A8S2S643"/>
<reference evidence="1" key="1">
    <citation type="submission" date="2021-02" db="EMBL/GenBank/DDBJ databases">
        <authorList>
            <person name="Nowell W R."/>
        </authorList>
    </citation>
    <scope>NUCLEOTIDE SEQUENCE</scope>
</reference>
<evidence type="ECO:0000313" key="1">
    <source>
        <dbReference type="EMBL" id="CAF4207598.1"/>
    </source>
</evidence>
<proteinExistence type="predicted"/>
<evidence type="ECO:0000313" key="2">
    <source>
        <dbReference type="EMBL" id="CAF4329346.1"/>
    </source>
</evidence>
<comment type="caution">
    <text evidence="1">The sequence shown here is derived from an EMBL/GenBank/DDBJ whole genome shotgun (WGS) entry which is preliminary data.</text>
</comment>
<dbReference type="Proteomes" id="UP000681720">
    <property type="component" value="Unassembled WGS sequence"/>
</dbReference>
<accession>A0A8S2S643</accession>
<dbReference type="Proteomes" id="UP000681967">
    <property type="component" value="Unassembled WGS sequence"/>
</dbReference>
<dbReference type="EMBL" id="CAJOBJ010041604">
    <property type="protein sequence ID" value="CAF4329346.1"/>
    <property type="molecule type" value="Genomic_DNA"/>
</dbReference>
<organism evidence="1 3">
    <name type="scientific">Rotaria magnacalcarata</name>
    <dbReference type="NCBI Taxonomy" id="392030"/>
    <lineage>
        <taxon>Eukaryota</taxon>
        <taxon>Metazoa</taxon>
        <taxon>Spiralia</taxon>
        <taxon>Gnathifera</taxon>
        <taxon>Rotifera</taxon>
        <taxon>Eurotatoria</taxon>
        <taxon>Bdelloidea</taxon>
        <taxon>Philodinida</taxon>
        <taxon>Philodinidae</taxon>
        <taxon>Rotaria</taxon>
    </lineage>
</organism>
<evidence type="ECO:0000313" key="3">
    <source>
        <dbReference type="Proteomes" id="UP000681967"/>
    </source>
</evidence>
<dbReference type="EMBL" id="CAJOBH010018700">
    <property type="protein sequence ID" value="CAF4207598.1"/>
    <property type="molecule type" value="Genomic_DNA"/>
</dbReference>
<name>A0A8S2S643_9BILA</name>
<protein>
    <submittedName>
        <fullName evidence="1">Uncharacterized protein</fullName>
    </submittedName>
</protein>
<sequence>STHFSQRTAADGDPGPVTIPVRIRFAINNPTQVRVASGANSVNIPAVNIHPP</sequence>
<feature type="non-terminal residue" evidence="1">
    <location>
        <position position="1"/>
    </location>
</feature>